<proteinExistence type="predicted"/>
<reference evidence="1" key="2">
    <citation type="journal article" date="2015" name="Fish Shellfish Immunol.">
        <title>Early steps in the European eel (Anguilla anguilla)-Vibrio vulnificus interaction in the gills: Role of the RtxA13 toxin.</title>
        <authorList>
            <person name="Callol A."/>
            <person name="Pajuelo D."/>
            <person name="Ebbesson L."/>
            <person name="Teles M."/>
            <person name="MacKenzie S."/>
            <person name="Amaro C."/>
        </authorList>
    </citation>
    <scope>NUCLEOTIDE SEQUENCE</scope>
</reference>
<reference evidence="1" key="1">
    <citation type="submission" date="2014-11" db="EMBL/GenBank/DDBJ databases">
        <authorList>
            <person name="Amaro Gonzalez C."/>
        </authorList>
    </citation>
    <scope>NUCLEOTIDE SEQUENCE</scope>
</reference>
<sequence>MFQNLHERRSLWVLKSML</sequence>
<name>A0A0E9TZ90_ANGAN</name>
<dbReference type="AlphaFoldDB" id="A0A0E9TZ90"/>
<accession>A0A0E9TZ90</accession>
<evidence type="ECO:0000313" key="1">
    <source>
        <dbReference type="EMBL" id="JAH58240.1"/>
    </source>
</evidence>
<dbReference type="EMBL" id="GBXM01050337">
    <property type="protein sequence ID" value="JAH58240.1"/>
    <property type="molecule type" value="Transcribed_RNA"/>
</dbReference>
<organism evidence="1">
    <name type="scientific">Anguilla anguilla</name>
    <name type="common">European freshwater eel</name>
    <name type="synonym">Muraena anguilla</name>
    <dbReference type="NCBI Taxonomy" id="7936"/>
    <lineage>
        <taxon>Eukaryota</taxon>
        <taxon>Metazoa</taxon>
        <taxon>Chordata</taxon>
        <taxon>Craniata</taxon>
        <taxon>Vertebrata</taxon>
        <taxon>Euteleostomi</taxon>
        <taxon>Actinopterygii</taxon>
        <taxon>Neopterygii</taxon>
        <taxon>Teleostei</taxon>
        <taxon>Anguilliformes</taxon>
        <taxon>Anguillidae</taxon>
        <taxon>Anguilla</taxon>
    </lineage>
</organism>
<protein>
    <submittedName>
        <fullName evidence="1">Uncharacterized protein</fullName>
    </submittedName>
</protein>